<accession>A0AAQ0BZM1</accession>
<reference evidence="1 2" key="1">
    <citation type="submission" date="2020-12" db="EMBL/GenBank/DDBJ databases">
        <title>Genomic Analysis and Response surface optimization of nitrogen-fixing conditions for A. chroococcum strain HR1, Isolation from rhizosphere soil.</title>
        <authorList>
            <person name="Li J."/>
            <person name="Yang H."/>
            <person name="Liu H."/>
            <person name="Wang C."/>
            <person name="Tian Y."/>
            <person name="Lu X.Y."/>
        </authorList>
    </citation>
    <scope>NUCLEOTIDE SEQUENCE [LARGE SCALE GENOMIC DNA]</scope>
    <source>
        <strain evidence="1 2">HR1</strain>
    </source>
</reference>
<dbReference type="EMBL" id="CP066310">
    <property type="protein sequence ID" value="QQE89189.1"/>
    <property type="molecule type" value="Genomic_DNA"/>
</dbReference>
<proteinExistence type="predicted"/>
<dbReference type="Gene3D" id="3.40.630.30">
    <property type="match status" value="1"/>
</dbReference>
<gene>
    <name evidence="1" type="ORF">GKQ51_02130</name>
</gene>
<sequence length="249" mass="27986">MRLRQEKASRLFLTNSIISEAWCYMDINSIKSLIASSPPASVFISGVKTNTVGQSVSFQLLHGWDISLAHKCDTEWTAKNIEILHCVQSSTTSEAELIQKISDLHMEDAHWRWTAKAIHHSTEEYDWFFYLAEDAIQAACLIYHPKDSIIDGQGIFYIEYVAVAPWNRPNPLSTARFKGVGSDLIKYASKYATETLGLRPGFSLHSLPKAAAYYNKIGMTCFPERKKESLDYYEMAKEAAQAFGAVANG</sequence>
<organism evidence="1 2">
    <name type="scientific">Azotobacter chroococcum</name>
    <dbReference type="NCBI Taxonomy" id="353"/>
    <lineage>
        <taxon>Bacteria</taxon>
        <taxon>Pseudomonadati</taxon>
        <taxon>Pseudomonadota</taxon>
        <taxon>Gammaproteobacteria</taxon>
        <taxon>Pseudomonadales</taxon>
        <taxon>Pseudomonadaceae</taxon>
        <taxon>Azotobacter</taxon>
    </lineage>
</organism>
<protein>
    <submittedName>
        <fullName evidence="1">Uncharacterized protein</fullName>
    </submittedName>
</protein>
<dbReference type="InterPro" id="IPR016181">
    <property type="entry name" value="Acyl_CoA_acyltransferase"/>
</dbReference>
<dbReference type="AlphaFoldDB" id="A0AAQ0BZM1"/>
<name>A0AAQ0BZM1_9GAMM</name>
<dbReference type="RefSeq" id="WP_198867117.1">
    <property type="nucleotide sequence ID" value="NZ_CP066310.1"/>
</dbReference>
<dbReference type="SUPFAM" id="SSF55729">
    <property type="entry name" value="Acyl-CoA N-acyltransferases (Nat)"/>
    <property type="match status" value="1"/>
</dbReference>
<dbReference type="Proteomes" id="UP000596192">
    <property type="component" value="Chromosome"/>
</dbReference>
<evidence type="ECO:0000313" key="2">
    <source>
        <dbReference type="Proteomes" id="UP000596192"/>
    </source>
</evidence>
<evidence type="ECO:0000313" key="1">
    <source>
        <dbReference type="EMBL" id="QQE89189.1"/>
    </source>
</evidence>